<evidence type="ECO:0000259" key="2">
    <source>
        <dbReference type="Pfam" id="PF00534"/>
    </source>
</evidence>
<evidence type="ECO:0000313" key="4">
    <source>
        <dbReference type="Proteomes" id="UP000009375"/>
    </source>
</evidence>
<dbReference type="Proteomes" id="UP000009375">
    <property type="component" value="Unassembled WGS sequence"/>
</dbReference>
<keyword evidence="1 3" id="KW-0808">Transferase</keyword>
<proteinExistence type="predicted"/>
<dbReference type="InterPro" id="IPR001296">
    <property type="entry name" value="Glyco_trans_1"/>
</dbReference>
<dbReference type="Pfam" id="PF00534">
    <property type="entry name" value="Glycos_transf_1"/>
    <property type="match status" value="1"/>
</dbReference>
<feature type="domain" description="Glycosyl transferase family 1" evidence="2">
    <location>
        <begin position="161"/>
        <end position="287"/>
    </location>
</feature>
<dbReference type="SUPFAM" id="SSF53756">
    <property type="entry name" value="UDP-Glycosyltransferase/glycogen phosphorylase"/>
    <property type="match status" value="1"/>
</dbReference>
<sequence>MEVTLIAETLDPSKGGIPRYNYEISKIKEIKNVVDFSKSLSNEGLSNKFLNKLYRRKNVLEKNADKLGKVLHFTQPEVMVKTEELRKRKIILTVHDLAVFGTMKVKGVYGSLRGMSFQKQFKFAVERADTIMVNSTQTRDELINILKTDPGKIVVDNLGIEDKFKPLEVKKEGIIGYFGGFNRRKRVDKLIDDFIASSLNAKLKLVIFGNNEDYPLLKKKYEKFGSIIFKEKIPEEEIVKVINSFDFFVYPTSYEGFGLPLLECIACGIPSFIYKDAVIPEEVKKYAIEIDKLDDIITKDYNELQKEFTEKAKKVKEEFSWDKCRANLLEEYKKILSQSFK</sequence>
<dbReference type="AlphaFoldDB" id="D2EEQ9"/>
<dbReference type="PANTHER" id="PTHR46401">
    <property type="entry name" value="GLYCOSYLTRANSFERASE WBBK-RELATED"/>
    <property type="match status" value="1"/>
</dbReference>
<reference evidence="3 4" key="1">
    <citation type="journal article" date="2010" name="Proc. Natl. Acad. Sci. U.S.A.">
        <title>Enigmatic, ultrasmall, uncultivated Archaea.</title>
        <authorList>
            <person name="Baker B.J."/>
            <person name="Comolli L.R."/>
            <person name="Dick G.J."/>
            <person name="Hauser L.J."/>
            <person name="Hyatt D."/>
            <person name="Dill B.D."/>
            <person name="Land M.L."/>
            <person name="Verberkmoes N.C."/>
            <person name="Hettich R.L."/>
            <person name="Banfield J.F."/>
        </authorList>
    </citation>
    <scope>NUCLEOTIDE SEQUENCE [LARGE SCALE GENOMIC DNA]</scope>
</reference>
<organism evidence="3 4">
    <name type="scientific">Candidatus Parvarchaeum acidiphilum ARMAN-4</name>
    <dbReference type="NCBI Taxonomy" id="662760"/>
    <lineage>
        <taxon>Archaea</taxon>
        <taxon>Candidatus Parvarchaeota</taxon>
        <taxon>Candidatus Parvarchaeum</taxon>
    </lineage>
</organism>
<dbReference type="EMBL" id="GG730041">
    <property type="protein sequence ID" value="EEZ93120.1"/>
    <property type="molecule type" value="Genomic_DNA"/>
</dbReference>
<dbReference type="Gene3D" id="3.40.50.2000">
    <property type="entry name" value="Glycogen Phosphorylase B"/>
    <property type="match status" value="2"/>
</dbReference>
<accession>D2EEQ9</accession>
<evidence type="ECO:0000256" key="1">
    <source>
        <dbReference type="ARBA" id="ARBA00022679"/>
    </source>
</evidence>
<dbReference type="GO" id="GO:0016757">
    <property type="term" value="F:glycosyltransferase activity"/>
    <property type="evidence" value="ECO:0007669"/>
    <property type="project" value="InterPro"/>
</dbReference>
<name>D2EEQ9_PARA4</name>
<dbReference type="PANTHER" id="PTHR46401:SF2">
    <property type="entry name" value="GLYCOSYLTRANSFERASE WBBK-RELATED"/>
    <property type="match status" value="1"/>
</dbReference>
<gene>
    <name evidence="3" type="ORF">BJBARM4_0212</name>
</gene>
<protein>
    <submittedName>
        <fullName evidence="3">Glycosyl transferase group 1</fullName>
    </submittedName>
</protein>
<evidence type="ECO:0000313" key="3">
    <source>
        <dbReference type="EMBL" id="EEZ93120.1"/>
    </source>
</evidence>